<evidence type="ECO:0000259" key="2">
    <source>
        <dbReference type="Pfam" id="PF03466"/>
    </source>
</evidence>
<dbReference type="InterPro" id="IPR058163">
    <property type="entry name" value="LysR-type_TF_proteobact-type"/>
</dbReference>
<dbReference type="SUPFAM" id="SSF53850">
    <property type="entry name" value="Periplasmic binding protein-like II"/>
    <property type="match status" value="1"/>
</dbReference>
<dbReference type="GO" id="GO:0006351">
    <property type="term" value="P:DNA-templated transcription"/>
    <property type="evidence" value="ECO:0007669"/>
    <property type="project" value="TreeGrafter"/>
</dbReference>
<comment type="similarity">
    <text evidence="1">Belongs to the LysR transcriptional regulatory family.</text>
</comment>
<proteinExistence type="inferred from homology"/>
<dbReference type="GO" id="GO:0043565">
    <property type="term" value="F:sequence-specific DNA binding"/>
    <property type="evidence" value="ECO:0007669"/>
    <property type="project" value="TreeGrafter"/>
</dbReference>
<dbReference type="AlphaFoldDB" id="A0A6J4IXY2"/>
<protein>
    <recommendedName>
        <fullName evidence="2">LysR substrate-binding domain-containing protein</fullName>
    </recommendedName>
</protein>
<dbReference type="Pfam" id="PF03466">
    <property type="entry name" value="LysR_substrate"/>
    <property type="match status" value="1"/>
</dbReference>
<evidence type="ECO:0000256" key="1">
    <source>
        <dbReference type="ARBA" id="ARBA00009437"/>
    </source>
</evidence>
<feature type="domain" description="LysR substrate-binding" evidence="2">
    <location>
        <begin position="5"/>
        <end position="83"/>
    </location>
</feature>
<dbReference type="EMBL" id="CADCTG010000213">
    <property type="protein sequence ID" value="CAA9265047.1"/>
    <property type="molecule type" value="Genomic_DNA"/>
</dbReference>
<gene>
    <name evidence="3" type="ORF">AVDCRST_MAG08-2885</name>
</gene>
<dbReference type="PANTHER" id="PTHR30537">
    <property type="entry name" value="HTH-TYPE TRANSCRIPTIONAL REGULATOR"/>
    <property type="match status" value="1"/>
</dbReference>
<sequence length="89" mass="9261">MDRLARSNSGEALRQAAFDGLCLAPLPAWMVGRDVAAGRLVACLPEHRANPADQHATIYAAHAHGPAVPAKTTAFVAHLRAALAPAEAD</sequence>
<dbReference type="PANTHER" id="PTHR30537:SF5">
    <property type="entry name" value="HTH-TYPE TRANSCRIPTIONAL ACTIVATOR TTDR-RELATED"/>
    <property type="match status" value="1"/>
</dbReference>
<accession>A0A6J4IXY2</accession>
<name>A0A6J4IXY2_9PROT</name>
<dbReference type="GO" id="GO:0003700">
    <property type="term" value="F:DNA-binding transcription factor activity"/>
    <property type="evidence" value="ECO:0007669"/>
    <property type="project" value="TreeGrafter"/>
</dbReference>
<evidence type="ECO:0000313" key="3">
    <source>
        <dbReference type="EMBL" id="CAA9265047.1"/>
    </source>
</evidence>
<reference evidence="3" key="1">
    <citation type="submission" date="2020-02" db="EMBL/GenBank/DDBJ databases">
        <authorList>
            <person name="Meier V. D."/>
        </authorList>
    </citation>
    <scope>NUCLEOTIDE SEQUENCE</scope>
    <source>
        <strain evidence="3">AVDCRST_MAG08</strain>
    </source>
</reference>
<dbReference type="Gene3D" id="3.40.190.290">
    <property type="match status" value="1"/>
</dbReference>
<dbReference type="InterPro" id="IPR005119">
    <property type="entry name" value="LysR_subst-bd"/>
</dbReference>
<organism evidence="3">
    <name type="scientific">uncultured Acetobacteraceae bacterium</name>
    <dbReference type="NCBI Taxonomy" id="169975"/>
    <lineage>
        <taxon>Bacteria</taxon>
        <taxon>Pseudomonadati</taxon>
        <taxon>Pseudomonadota</taxon>
        <taxon>Alphaproteobacteria</taxon>
        <taxon>Acetobacterales</taxon>
        <taxon>Acetobacteraceae</taxon>
        <taxon>environmental samples</taxon>
    </lineage>
</organism>